<dbReference type="InterPro" id="IPR051533">
    <property type="entry name" value="WaaL-like"/>
</dbReference>
<evidence type="ECO:0000259" key="6">
    <source>
        <dbReference type="Pfam" id="PF04932"/>
    </source>
</evidence>
<keyword evidence="8" id="KW-1185">Reference proteome</keyword>
<evidence type="ECO:0000256" key="2">
    <source>
        <dbReference type="ARBA" id="ARBA00022692"/>
    </source>
</evidence>
<dbReference type="GO" id="GO:0016020">
    <property type="term" value="C:membrane"/>
    <property type="evidence" value="ECO:0007669"/>
    <property type="project" value="UniProtKB-SubCell"/>
</dbReference>
<feature type="transmembrane region" description="Helical" evidence="5">
    <location>
        <begin position="39"/>
        <end position="56"/>
    </location>
</feature>
<evidence type="ECO:0000256" key="3">
    <source>
        <dbReference type="ARBA" id="ARBA00022989"/>
    </source>
</evidence>
<accession>A0A2S7UE56</accession>
<evidence type="ECO:0000256" key="1">
    <source>
        <dbReference type="ARBA" id="ARBA00004141"/>
    </source>
</evidence>
<evidence type="ECO:0000313" key="8">
    <source>
        <dbReference type="Proteomes" id="UP000239747"/>
    </source>
</evidence>
<evidence type="ECO:0000256" key="5">
    <source>
        <dbReference type="SAM" id="Phobius"/>
    </source>
</evidence>
<feature type="transmembrane region" description="Helical" evidence="5">
    <location>
        <begin position="308"/>
        <end position="328"/>
    </location>
</feature>
<comment type="caution">
    <text evidence="7">The sequence shown here is derived from an EMBL/GenBank/DDBJ whole genome shotgun (WGS) entry which is preliminary data.</text>
</comment>
<keyword evidence="4 5" id="KW-0472">Membrane</keyword>
<dbReference type="PANTHER" id="PTHR37422">
    <property type="entry name" value="TEICHURONIC ACID BIOSYNTHESIS PROTEIN TUAE"/>
    <property type="match status" value="1"/>
</dbReference>
<dbReference type="AlphaFoldDB" id="A0A2S7UE56"/>
<feature type="transmembrane region" description="Helical" evidence="5">
    <location>
        <begin position="171"/>
        <end position="187"/>
    </location>
</feature>
<feature type="transmembrane region" description="Helical" evidence="5">
    <location>
        <begin position="193"/>
        <end position="208"/>
    </location>
</feature>
<feature type="transmembrane region" description="Helical" evidence="5">
    <location>
        <begin position="62"/>
        <end position="83"/>
    </location>
</feature>
<feature type="transmembrane region" description="Helical" evidence="5">
    <location>
        <begin position="340"/>
        <end position="359"/>
    </location>
</feature>
<feature type="transmembrane region" description="Helical" evidence="5">
    <location>
        <begin position="95"/>
        <end position="114"/>
    </location>
</feature>
<reference evidence="7 8" key="1">
    <citation type="submission" date="2017-01" db="EMBL/GenBank/DDBJ databases">
        <title>Trade-off between light-utilization and light-protection in marine flavobacteria.</title>
        <authorList>
            <person name="Kumagai Y."/>
            <person name="Yoshizawa S."/>
            <person name="Kogure K."/>
            <person name="Iwasaki W."/>
        </authorList>
    </citation>
    <scope>NUCLEOTIDE SEQUENCE [LARGE SCALE GENOMIC DNA]</scope>
    <source>
        <strain evidence="7 8">KCTC 32109</strain>
    </source>
</reference>
<feature type="transmembrane region" description="Helical" evidence="5">
    <location>
        <begin position="365"/>
        <end position="382"/>
    </location>
</feature>
<gene>
    <name evidence="7" type="ORF">BST92_06075</name>
</gene>
<keyword evidence="2 5" id="KW-0812">Transmembrane</keyword>
<sequence length="397" mass="45596">MFLTPIIPRGIRPVIVVILLIGSILSYYNAKQPFRWSNFLLNSSLIFIYAISLIYTEDVEYGIRKISTASTLLIFPLIFSFMSKRCIRYILDKRYMLMWLFIVATVLLCIGAFLKFMTHYSFNDSILHYPNIIRSDLGGWKIHPIYLSMHIGVSVIFSLVIFNKGVNWKRLLCLILLDIILIIFLMIMIKKGPIIALILGIAFLTLVFKNKKLFIISGLVAAVIICTIAVNPKVQSRFAELLQVQNAKDDITSSTNIRYSIYQCAFDMLPDAGLIGYGIGDGKNVLIECFQEQAAFLASHKYNSHNQYLGLVLNVGYLGLILFVVFLLYHMIRAFSRKNYLLIAVVLFYCMVMFSENILERENGVWFFALFVNLFIMLDWNLTKIDKEPTSIDKLIK</sequence>
<dbReference type="InterPro" id="IPR007016">
    <property type="entry name" value="O-antigen_ligase-rel_domated"/>
</dbReference>
<proteinExistence type="predicted"/>
<organism evidence="7 8">
    <name type="scientific">Nonlabens arenilitoris</name>
    <dbReference type="NCBI Taxonomy" id="1217969"/>
    <lineage>
        <taxon>Bacteria</taxon>
        <taxon>Pseudomonadati</taxon>
        <taxon>Bacteroidota</taxon>
        <taxon>Flavobacteriia</taxon>
        <taxon>Flavobacteriales</taxon>
        <taxon>Flavobacteriaceae</taxon>
        <taxon>Nonlabens</taxon>
    </lineage>
</organism>
<dbReference type="PANTHER" id="PTHR37422:SF13">
    <property type="entry name" value="LIPOPOLYSACCHARIDE BIOSYNTHESIS PROTEIN PA4999-RELATED"/>
    <property type="match status" value="1"/>
</dbReference>
<feature type="domain" description="O-antigen ligase-related" evidence="6">
    <location>
        <begin position="179"/>
        <end position="324"/>
    </location>
</feature>
<keyword evidence="3 5" id="KW-1133">Transmembrane helix</keyword>
<feature type="transmembrane region" description="Helical" evidence="5">
    <location>
        <begin position="213"/>
        <end position="230"/>
    </location>
</feature>
<dbReference type="Pfam" id="PF04932">
    <property type="entry name" value="Wzy_C"/>
    <property type="match status" value="1"/>
</dbReference>
<evidence type="ECO:0000256" key="4">
    <source>
        <dbReference type="ARBA" id="ARBA00023136"/>
    </source>
</evidence>
<feature type="transmembrane region" description="Helical" evidence="5">
    <location>
        <begin position="145"/>
        <end position="162"/>
    </location>
</feature>
<protein>
    <submittedName>
        <fullName evidence="7">O-antigen polymerase</fullName>
    </submittedName>
</protein>
<dbReference type="EMBL" id="MTPW01000001">
    <property type="protein sequence ID" value="PQJ33159.1"/>
    <property type="molecule type" value="Genomic_DNA"/>
</dbReference>
<comment type="subcellular location">
    <subcellularLocation>
        <location evidence="1">Membrane</location>
        <topology evidence="1">Multi-pass membrane protein</topology>
    </subcellularLocation>
</comment>
<dbReference type="OrthoDB" id="1631746at2"/>
<evidence type="ECO:0000313" key="7">
    <source>
        <dbReference type="EMBL" id="PQJ33159.1"/>
    </source>
</evidence>
<dbReference type="Proteomes" id="UP000239747">
    <property type="component" value="Unassembled WGS sequence"/>
</dbReference>
<feature type="transmembrane region" description="Helical" evidence="5">
    <location>
        <begin position="6"/>
        <end position="27"/>
    </location>
</feature>
<name>A0A2S7UE56_9FLAO</name>